<evidence type="ECO:0000313" key="2">
    <source>
        <dbReference type="EMBL" id="SEO47085.1"/>
    </source>
</evidence>
<feature type="non-terminal residue" evidence="2">
    <location>
        <position position="1"/>
    </location>
</feature>
<dbReference type="Gene3D" id="3.20.20.370">
    <property type="entry name" value="Glycoside hydrolase/deacetylase"/>
    <property type="match status" value="1"/>
</dbReference>
<name>A0A1H8PYQ3_9EURY</name>
<feature type="compositionally biased region" description="Basic and acidic residues" evidence="1">
    <location>
        <begin position="308"/>
        <end position="321"/>
    </location>
</feature>
<accession>A0A1H8PYQ3</accession>
<gene>
    <name evidence="2" type="ORF">SAMN04487948_102574</name>
</gene>
<dbReference type="EMBL" id="FODV01000002">
    <property type="protein sequence ID" value="SEO47085.1"/>
    <property type="molecule type" value="Genomic_DNA"/>
</dbReference>
<organism evidence="2 3">
    <name type="scientific">Halogranum amylolyticum</name>
    <dbReference type="NCBI Taxonomy" id="660520"/>
    <lineage>
        <taxon>Archaea</taxon>
        <taxon>Methanobacteriati</taxon>
        <taxon>Methanobacteriota</taxon>
        <taxon>Stenosarchaea group</taxon>
        <taxon>Halobacteria</taxon>
        <taxon>Halobacteriales</taxon>
        <taxon>Haloferacaceae</taxon>
    </lineage>
</organism>
<evidence type="ECO:0000313" key="3">
    <source>
        <dbReference type="Proteomes" id="UP000199126"/>
    </source>
</evidence>
<proteinExistence type="predicted"/>
<dbReference type="GO" id="GO:0005975">
    <property type="term" value="P:carbohydrate metabolic process"/>
    <property type="evidence" value="ECO:0007669"/>
    <property type="project" value="InterPro"/>
</dbReference>
<reference evidence="3" key="1">
    <citation type="submission" date="2016-10" db="EMBL/GenBank/DDBJ databases">
        <authorList>
            <person name="Varghese N."/>
            <person name="Submissions S."/>
        </authorList>
    </citation>
    <scope>NUCLEOTIDE SEQUENCE [LARGE SCALE GENOMIC DNA]</scope>
    <source>
        <strain evidence="3">CGMCC 1.10121</strain>
    </source>
</reference>
<feature type="compositionally biased region" description="Acidic residues" evidence="1">
    <location>
        <begin position="243"/>
        <end position="307"/>
    </location>
</feature>
<protein>
    <recommendedName>
        <fullName evidence="4">Polysaccharide deacetylase</fullName>
    </recommendedName>
</protein>
<dbReference type="OrthoDB" id="186535at2157"/>
<evidence type="ECO:0000256" key="1">
    <source>
        <dbReference type="SAM" id="MobiDB-lite"/>
    </source>
</evidence>
<dbReference type="AlphaFoldDB" id="A0A1H8PYQ3"/>
<dbReference type="SUPFAM" id="SSF88713">
    <property type="entry name" value="Glycoside hydrolase/deacetylase"/>
    <property type="match status" value="1"/>
</dbReference>
<keyword evidence="3" id="KW-1185">Reference proteome</keyword>
<feature type="region of interest" description="Disordered" evidence="1">
    <location>
        <begin position="239"/>
        <end position="321"/>
    </location>
</feature>
<dbReference type="InterPro" id="IPR011330">
    <property type="entry name" value="Glyco_hydro/deAcase_b/a-brl"/>
</dbReference>
<dbReference type="Proteomes" id="UP000199126">
    <property type="component" value="Unassembled WGS sequence"/>
</dbReference>
<sequence length="321" mass="35543">DYLAEEDLQEFLDADWEILSHMHYHRPVGQRALTEDVEEGDTELEVVSTFHGRFEGDPLEVVDDDGNAIRVTVEGRDVGDDVIYIKEPASESISADADGRVRFPESFLREKLRTSKEELQELGGQARGFIAPFGVYDEWAADLVSDYYEACGNGRLGTGINVDVEPYWVNRTQYDDLSAEELDSLAEEAAEEDAILVLGSHSWEEDLTESKIREAINAARDHGLEITTLHEALVSAGAVEGSDGADEESPDETDEESPDKSDEESSDESDEESSDESDEESSDESDEESSDESDEESSDESDEESSDEGTREESPEEPKSC</sequence>
<evidence type="ECO:0008006" key="4">
    <source>
        <dbReference type="Google" id="ProtNLM"/>
    </source>
</evidence>